<dbReference type="STRING" id="449.LHA_2379"/>
<dbReference type="PANTHER" id="PTHR36153:SF1">
    <property type="entry name" value="TYPE VI SECRETION SYSTEM COMPONENT TSSM1"/>
    <property type="match status" value="1"/>
</dbReference>
<organism evidence="5 6">
    <name type="scientific">Legionella hackeliae</name>
    <dbReference type="NCBI Taxonomy" id="449"/>
    <lineage>
        <taxon>Bacteria</taxon>
        <taxon>Pseudomonadati</taxon>
        <taxon>Pseudomonadota</taxon>
        <taxon>Gammaproteobacteria</taxon>
        <taxon>Legionellales</taxon>
        <taxon>Legionellaceae</taxon>
        <taxon>Legionella</taxon>
    </lineage>
</organism>
<dbReference type="Pfam" id="PF06744">
    <property type="entry name" value="IcmF_C"/>
    <property type="match status" value="1"/>
</dbReference>
<dbReference type="InterPro" id="IPR010623">
    <property type="entry name" value="IcmF_C"/>
</dbReference>
<evidence type="ECO:0000259" key="3">
    <source>
        <dbReference type="Pfam" id="PF14331"/>
    </source>
</evidence>
<dbReference type="Proteomes" id="UP000032803">
    <property type="component" value="Chromosome I"/>
</dbReference>
<dbReference type="InterPro" id="IPR053156">
    <property type="entry name" value="T6SS_TssM-like"/>
</dbReference>
<dbReference type="PANTHER" id="PTHR36153">
    <property type="entry name" value="INNER MEMBRANE PROTEIN-RELATED"/>
    <property type="match status" value="1"/>
</dbReference>
<sequence length="974" mass="111130">MDKSLTELCDALKKILSFLKPQTTAISFLILTGRSNQGKTTLLRQSGLTHYPVATNSNANFFYNQYGIILELGESWLNQSENLLAYTLKQLNRCHSSVRVSGIILCVDSSELLLTEPVQLAEQCKAHTQLLERFGNGLGYCVDTAIILTKLDALAGFCDFFQSDHANELSKPLGFSLNAIKQRSSLLEYYRLQFDQMIEVLSHQIINKLHPARSSVKRTLIREFPLQLASLRMPLQCLMQHLPTQLFRLQSIYFTSAEQGGLSVDKLNRKIQHEYALTVQDKYPQSNNFRAYFIEGAIRAFQEQTKRYSAQMSGTQKCLIGLATSIVSLSLIWVVQQHFKTSRLLDEASKELITYETFLGQANDKTSALYHLSLAAAKLQQIPTNILPVSAIEQLKNQLHSNAKHRLHDDFLPELLAGIERIMLDPAQTQNARYQALKIYLMLGEPEHYSEAEVTKWFSDYWKSTNQQATMHKKLTLLQHALRKPLQPIAINRQLVSDVRNYLNALPATYLYHTLAKNNFPASTQTIAVEGFDLANKELPYYYTKAGFKEIIVALPKISGQLQHENWVLERQDLNNLPAQLEQAYCFEYVTWWQNFIRRTKPLHYQDYQQARQLTQTLYRNNALAKLIKLIQQQTAPDPNENAALFNQKIANEFTNLNLMSGSAINDLTLSINELEKFLTTLSLVNDNGRTAFDLTKARFLGGASADPLSNLYNKTRQLPEPVATWTKQIADDTWFIFISESKTYLNRLWEQQVFNEYQLTIANRYPLDPTRQEEVSLTDFDHFFSPHGTLNNFVNNYLKPFLDTSSPQWQPKEVNGYVMPISSDITNELIRANVITNMFFSPDTEASKIEFSLQKISLDPVVANLQLTIGKTTLTDNQGSDSYIQFSWPQNDAKLSLDSIEGNHYELEEIGPWAFFKMLQKVNVLVDSEDSASLQILFEVNGNSGRYLLKTQNQINPFSPGILTGFILKRDVA</sequence>
<dbReference type="KEGG" id="lha:LHA_2379"/>
<dbReference type="InterPro" id="IPR025743">
    <property type="entry name" value="TssM1_N"/>
</dbReference>
<dbReference type="EMBL" id="LN681225">
    <property type="protein sequence ID" value="CEK11394.1"/>
    <property type="molecule type" value="Genomic_DNA"/>
</dbReference>
<name>A0A0A8UXA5_LEGHA</name>
<dbReference type="InterPro" id="IPR009612">
    <property type="entry name" value="IcmF-rel"/>
</dbReference>
<feature type="domain" description="Type VI secretion system component TssM1 helical" evidence="4">
    <location>
        <begin position="745"/>
        <end position="842"/>
    </location>
</feature>
<evidence type="ECO:0000259" key="4">
    <source>
        <dbReference type="Pfam" id="PF21070"/>
    </source>
</evidence>
<dbReference type="Pfam" id="PF21070">
    <property type="entry name" value="IcmF_helical"/>
    <property type="match status" value="1"/>
</dbReference>
<dbReference type="InterPro" id="IPR048677">
    <property type="entry name" value="TssM1_hel"/>
</dbReference>
<feature type="domain" description="Type VI secretion system component TssM1 N-terminal" evidence="3">
    <location>
        <begin position="88"/>
        <end position="297"/>
    </location>
</feature>
<dbReference type="AlphaFoldDB" id="A0A0A8UXA5"/>
<proteinExistence type="predicted"/>
<reference evidence="6" key="1">
    <citation type="submission" date="2014-09" db="EMBL/GenBank/DDBJ databases">
        <authorList>
            <person name="Gomez-Valero L."/>
        </authorList>
    </citation>
    <scope>NUCLEOTIDE SEQUENCE [LARGE SCALE GENOMIC DNA]</scope>
    <source>
        <strain evidence="6">ATCC35250</strain>
    </source>
</reference>
<accession>A0A0A8UXA5</accession>
<dbReference type="Pfam" id="PF14331">
    <property type="entry name" value="IcmF-related_N"/>
    <property type="match status" value="1"/>
</dbReference>
<dbReference type="PATRIC" id="fig|449.7.peg.83"/>
<gene>
    <name evidence="5" type="primary">IcmF</name>
    <name evidence="5" type="ORF">LHA_2379</name>
</gene>
<dbReference type="InterPro" id="IPR027417">
    <property type="entry name" value="P-loop_NTPase"/>
</dbReference>
<evidence type="ECO:0000313" key="6">
    <source>
        <dbReference type="Proteomes" id="UP000032803"/>
    </source>
</evidence>
<dbReference type="OrthoDB" id="9758229at2"/>
<dbReference type="HOGENOM" id="CLU_003353_2_1_6"/>
<evidence type="ECO:0000259" key="1">
    <source>
        <dbReference type="Pfam" id="PF06744"/>
    </source>
</evidence>
<dbReference type="RefSeq" id="WP_045106601.1">
    <property type="nucleotide sequence ID" value="NZ_LN681225.1"/>
</dbReference>
<feature type="domain" description="Type VI secretion system IcmF C-terminal" evidence="1">
    <location>
        <begin position="852"/>
        <end position="953"/>
    </location>
</feature>
<feature type="domain" description="IcmF-related" evidence="2">
    <location>
        <begin position="404"/>
        <end position="635"/>
    </location>
</feature>
<evidence type="ECO:0000259" key="2">
    <source>
        <dbReference type="Pfam" id="PF06761"/>
    </source>
</evidence>
<dbReference type="Pfam" id="PF06761">
    <property type="entry name" value="IcmF-related"/>
    <property type="match status" value="1"/>
</dbReference>
<protein>
    <submittedName>
        <fullName evidence="5">IcmF protein</fullName>
    </submittedName>
</protein>
<evidence type="ECO:0000313" key="5">
    <source>
        <dbReference type="EMBL" id="CEK11394.1"/>
    </source>
</evidence>
<keyword evidence="6" id="KW-1185">Reference proteome</keyword>
<dbReference type="NCBIfam" id="NF038226">
    <property type="entry name" value="IcmF_IVB"/>
    <property type="match status" value="1"/>
</dbReference>
<dbReference type="SUPFAM" id="SSF52540">
    <property type="entry name" value="P-loop containing nucleoside triphosphate hydrolases"/>
    <property type="match status" value="1"/>
</dbReference>